<dbReference type="Gene3D" id="2.10.70.10">
    <property type="entry name" value="Complement Module, domain 1"/>
    <property type="match status" value="2"/>
</dbReference>
<feature type="compositionally biased region" description="Basic and acidic residues" evidence="3">
    <location>
        <begin position="661"/>
        <end position="670"/>
    </location>
</feature>
<protein>
    <recommendedName>
        <fullName evidence="4">Sushi domain-containing protein</fullName>
    </recommendedName>
</protein>
<evidence type="ECO:0000256" key="3">
    <source>
        <dbReference type="SAM" id="MobiDB-lite"/>
    </source>
</evidence>
<dbReference type="SUPFAM" id="SSF57535">
    <property type="entry name" value="Complement control module/SCR domain"/>
    <property type="match status" value="1"/>
</dbReference>
<comment type="caution">
    <text evidence="5">The sequence shown here is derived from an EMBL/GenBank/DDBJ whole genome shotgun (WGS) entry which is preliminary data.</text>
</comment>
<keyword evidence="2" id="KW-0768">Sushi</keyword>
<dbReference type="InterPro" id="IPR040456">
    <property type="entry name" value="RNase_H2_suB"/>
</dbReference>
<feature type="region of interest" description="Disordered" evidence="3">
    <location>
        <begin position="642"/>
        <end position="706"/>
    </location>
</feature>
<dbReference type="PANTHER" id="PTHR13383:SF11">
    <property type="entry name" value="RIBONUCLEASE H2 SUBUNIT B"/>
    <property type="match status" value="1"/>
</dbReference>
<keyword evidence="6" id="KW-1185">Reference proteome</keyword>
<dbReference type="EMBL" id="JAWZYT010001940">
    <property type="protein sequence ID" value="KAK4308004.1"/>
    <property type="molecule type" value="Genomic_DNA"/>
</dbReference>
<dbReference type="Pfam" id="PF00084">
    <property type="entry name" value="Sushi"/>
    <property type="match status" value="2"/>
</dbReference>
<dbReference type="PANTHER" id="PTHR13383">
    <property type="entry name" value="RIBONUCLEASE H2 SUBUNIT B"/>
    <property type="match status" value="1"/>
</dbReference>
<dbReference type="AlphaFoldDB" id="A0AAE1PGK3"/>
<dbReference type="InterPro" id="IPR000436">
    <property type="entry name" value="Sushi_SCR_CCP_dom"/>
</dbReference>
<evidence type="ECO:0000313" key="5">
    <source>
        <dbReference type="EMBL" id="KAK4308004.1"/>
    </source>
</evidence>
<evidence type="ECO:0000313" key="6">
    <source>
        <dbReference type="Proteomes" id="UP001292094"/>
    </source>
</evidence>
<evidence type="ECO:0000256" key="2">
    <source>
        <dbReference type="PROSITE-ProRule" id="PRU00302"/>
    </source>
</evidence>
<gene>
    <name evidence="5" type="ORF">Pmani_020279</name>
</gene>
<organism evidence="5 6">
    <name type="scientific">Petrolisthes manimaculis</name>
    <dbReference type="NCBI Taxonomy" id="1843537"/>
    <lineage>
        <taxon>Eukaryota</taxon>
        <taxon>Metazoa</taxon>
        <taxon>Ecdysozoa</taxon>
        <taxon>Arthropoda</taxon>
        <taxon>Crustacea</taxon>
        <taxon>Multicrustacea</taxon>
        <taxon>Malacostraca</taxon>
        <taxon>Eumalacostraca</taxon>
        <taxon>Eucarida</taxon>
        <taxon>Decapoda</taxon>
        <taxon>Pleocyemata</taxon>
        <taxon>Anomura</taxon>
        <taxon>Galatheoidea</taxon>
        <taxon>Porcellanidae</taxon>
        <taxon>Petrolisthes</taxon>
    </lineage>
</organism>
<dbReference type="Gene3D" id="1.10.20.120">
    <property type="match status" value="1"/>
</dbReference>
<dbReference type="SMART" id="SM00032">
    <property type="entry name" value="CCP"/>
    <property type="match status" value="2"/>
</dbReference>
<dbReference type="InterPro" id="IPR041195">
    <property type="entry name" value="Rnh202_N"/>
</dbReference>
<feature type="compositionally biased region" description="Polar residues" evidence="3">
    <location>
        <begin position="693"/>
        <end position="706"/>
    </location>
</feature>
<dbReference type="CDD" id="cd09270">
    <property type="entry name" value="RNase_H2-B"/>
    <property type="match status" value="1"/>
</dbReference>
<feature type="domain" description="Sushi" evidence="4">
    <location>
        <begin position="307"/>
        <end position="370"/>
    </location>
</feature>
<sequence>MASTLAYPQTLSDLQFISDLTMEHADYPMDGGKDILIGLNDKFGDFTADNTYNPDAELLNVVGDSEAGTKNYRVIRESSTGNPILIPETIVTASENVAFAVCQLHGRQGCWSTPPVIPANAYSAVDTTAPPIPYTCYPGYFAGNLTEQEVECVGSLGGWLRVDDPTLLVVECLPKDVCMEFPESPSALLTEVNSTDHLHLNGTTTFTCPANMVTSALNDTQIFTCTETDPTVPEYAFVPDVVEDCNVCLGDPEVELATTDRDPSTNYTIDQSVIVTCDSGYEVTFGVTTYDIMCNNTGWNTSQTCHKDCQDTPVLINSNSDHTPTNHYKEGDIITQTCTEGYNMDLDITDENITCTAEGWTPDPPTPCYRATSDPPPYDNTTMVLSGMDGPYAPNSVQLLTCAPRTISFTGEDSTEVTYDGTNWIKADPAFDCFHNDVLSSTKLQVIKLRHPCTDTSAMFMFDKDNAKLYEFYAFDEGHRSWFLGETVQCDGKLYVTTPVDVTYLVLPYLTNNKVTTVSVPLDHLLDDPEFPAISCLAAVAAKRDFSHIADRKGNPELGVWKYNEEKTVGWLAGRTEKLASLLQDRKVPTSSAQSFTYVRTMSLDETKEAYLELSYGILCDYLSDTLSKALRQHLQLPEVRVKKKAPSGVENQAPPKKRKSEGPLDDYSKDGLPASKGNTPQNAKARALARSASGSKSITSFFTKK</sequence>
<dbReference type="Pfam" id="PF17745">
    <property type="entry name" value="Ydr279_N"/>
    <property type="match status" value="1"/>
</dbReference>
<evidence type="ECO:0000256" key="1">
    <source>
        <dbReference type="ARBA" id="ARBA00023157"/>
    </source>
</evidence>
<evidence type="ECO:0000259" key="4">
    <source>
        <dbReference type="PROSITE" id="PS50923"/>
    </source>
</evidence>
<name>A0AAE1PGK3_9EUCA</name>
<proteinExistence type="predicted"/>
<keyword evidence="1" id="KW-1015">Disulfide bond</keyword>
<dbReference type="PROSITE" id="PS50923">
    <property type="entry name" value="SUSHI"/>
    <property type="match status" value="1"/>
</dbReference>
<dbReference type="InterPro" id="IPR035976">
    <property type="entry name" value="Sushi/SCR/CCP_sf"/>
</dbReference>
<comment type="caution">
    <text evidence="2">Lacks conserved residue(s) required for the propagation of feature annotation.</text>
</comment>
<accession>A0AAE1PGK3</accession>
<reference evidence="5" key="1">
    <citation type="submission" date="2023-11" db="EMBL/GenBank/DDBJ databases">
        <title>Genome assemblies of two species of porcelain crab, Petrolisthes cinctipes and Petrolisthes manimaculis (Anomura: Porcellanidae).</title>
        <authorList>
            <person name="Angst P."/>
        </authorList>
    </citation>
    <scope>NUCLEOTIDE SEQUENCE</scope>
    <source>
        <strain evidence="5">PB745_02</strain>
        <tissue evidence="5">Gill</tissue>
    </source>
</reference>
<dbReference type="Proteomes" id="UP001292094">
    <property type="component" value="Unassembled WGS sequence"/>
</dbReference>
<dbReference type="GO" id="GO:0006401">
    <property type="term" value="P:RNA catabolic process"/>
    <property type="evidence" value="ECO:0007669"/>
    <property type="project" value="TreeGrafter"/>
</dbReference>
<dbReference type="Gene3D" id="2.20.25.530">
    <property type="match status" value="1"/>
</dbReference>
<dbReference type="GO" id="GO:0005654">
    <property type="term" value="C:nucleoplasm"/>
    <property type="evidence" value="ECO:0007669"/>
    <property type="project" value="TreeGrafter"/>
</dbReference>
<dbReference type="GO" id="GO:0032299">
    <property type="term" value="C:ribonuclease H2 complex"/>
    <property type="evidence" value="ECO:0007669"/>
    <property type="project" value="InterPro"/>
</dbReference>